<name>A0AAN6GA27_9BASI</name>
<keyword evidence="2" id="KW-0812">Transmembrane</keyword>
<evidence type="ECO:0000256" key="1">
    <source>
        <dbReference type="SAM" id="MobiDB-lite"/>
    </source>
</evidence>
<dbReference type="EMBL" id="JAPDMQ010000250">
    <property type="protein sequence ID" value="KAK0529219.1"/>
    <property type="molecule type" value="Genomic_DNA"/>
</dbReference>
<evidence type="ECO:0000313" key="4">
    <source>
        <dbReference type="Proteomes" id="UP001176521"/>
    </source>
</evidence>
<dbReference type="Proteomes" id="UP001176521">
    <property type="component" value="Unassembled WGS sequence"/>
</dbReference>
<protein>
    <submittedName>
        <fullName evidence="3">Uncharacterized protein</fullName>
    </submittedName>
</protein>
<keyword evidence="2" id="KW-1133">Transmembrane helix</keyword>
<comment type="caution">
    <text evidence="3">The sequence shown here is derived from an EMBL/GenBank/DDBJ whole genome shotgun (WGS) entry which is preliminary data.</text>
</comment>
<feature type="region of interest" description="Disordered" evidence="1">
    <location>
        <begin position="1"/>
        <end position="37"/>
    </location>
</feature>
<organism evidence="3 4">
    <name type="scientific">Tilletia horrida</name>
    <dbReference type="NCBI Taxonomy" id="155126"/>
    <lineage>
        <taxon>Eukaryota</taxon>
        <taxon>Fungi</taxon>
        <taxon>Dikarya</taxon>
        <taxon>Basidiomycota</taxon>
        <taxon>Ustilaginomycotina</taxon>
        <taxon>Exobasidiomycetes</taxon>
        <taxon>Tilletiales</taxon>
        <taxon>Tilletiaceae</taxon>
        <taxon>Tilletia</taxon>
    </lineage>
</organism>
<reference evidence="3" key="1">
    <citation type="journal article" date="2023" name="PhytoFront">
        <title>Draft Genome Resources of Seven Strains of Tilletia horrida, Causal Agent of Kernel Smut of Rice.</title>
        <authorList>
            <person name="Khanal S."/>
            <person name="Antony Babu S."/>
            <person name="Zhou X.G."/>
        </authorList>
    </citation>
    <scope>NUCLEOTIDE SEQUENCE</scope>
    <source>
        <strain evidence="3">TX3</strain>
    </source>
</reference>
<feature type="transmembrane region" description="Helical" evidence="2">
    <location>
        <begin position="212"/>
        <end position="236"/>
    </location>
</feature>
<proteinExistence type="predicted"/>
<sequence length="782" mass="85129">MTGAGWTAIATSNPKSDRPEVASRLSDASFPMPNDKLQEKTFDIEQGHLSKDSSELSAYHAQISSATHGRRISGAGLLGDDTTRFCQDKARERAVANVKTLSIILGGWGALIIGCVAFRLGAMAVNLHTTDSWAELTQRHPQTSTQLWTMVGNVLGEACLILWSMSISYMAFRAIVFSKEKVELLTIAAWTELHRAGYTFSRRRPSWPVFTVLVWLGALFLAPGFTTLLTPIPIIYDTQYNSTELDQLSAAFADRTFAGFDDQKMALTETGCTGSAIIYSSSRTGNDSEVFSDPQNIDVAQVCNPGTFDVVGMLQASLANVQTVLGQPKPLFTMAQRNVFIGRTWGVLPLGPNGLSYLNDVDLRRAPANSPTPQGYDYSYELTHQALTANVSCHPTTPDEQRMISSRVGSRPDERVLSVKCPSVNDDPTEVTVLAPGQGTQVPNLAALSCPFVNGSQMSQRTHIVVYEAAYIKVIAPNDTVSTQFDQVQDFTCVYTPYWHLATVSYPSQEKVLDVTASTFLSYADTLNGNIDGPVETTALTDNQTTVRQVLSMTAVTQSLKIINIYNLASSLANSSFSAVQGQGIVSGNAWLVGLENLLYQNPTYNNKSFIITPAVVEASLQGMFDYQSSMGRAFQTAKLRKIRDASSLITPGMSELDQVRLYNSMTLGWGRGTGENDMTSTVVFLSLLPLFLFAVLSWGIAIRAHLKYRTKRGYYGAFDPTDITEAIIAASAGGLMHAFDDRALASTDGLHGARKVKVRLGRVLDTGEPAGKLRLGFVQCD</sequence>
<evidence type="ECO:0000313" key="3">
    <source>
        <dbReference type="EMBL" id="KAK0529219.1"/>
    </source>
</evidence>
<accession>A0AAN6GA27</accession>
<keyword evidence="4" id="KW-1185">Reference proteome</keyword>
<keyword evidence="2" id="KW-0472">Membrane</keyword>
<feature type="transmembrane region" description="Helical" evidence="2">
    <location>
        <begin position="683"/>
        <end position="703"/>
    </location>
</feature>
<gene>
    <name evidence="3" type="ORF">OC842_004311</name>
</gene>
<dbReference type="AlphaFoldDB" id="A0AAN6GA27"/>
<feature type="transmembrane region" description="Helical" evidence="2">
    <location>
        <begin position="101"/>
        <end position="127"/>
    </location>
</feature>
<evidence type="ECO:0000256" key="2">
    <source>
        <dbReference type="SAM" id="Phobius"/>
    </source>
</evidence>
<feature type="transmembrane region" description="Helical" evidence="2">
    <location>
        <begin position="147"/>
        <end position="172"/>
    </location>
</feature>